<dbReference type="Pfam" id="PF13229">
    <property type="entry name" value="Beta_helix"/>
    <property type="match status" value="1"/>
</dbReference>
<dbReference type="PANTHER" id="PTHR40088">
    <property type="entry name" value="PECTATE LYASE (EUROFUNG)"/>
    <property type="match status" value="1"/>
</dbReference>
<dbReference type="AlphaFoldDB" id="A0A561VUF2"/>
<evidence type="ECO:0000256" key="1">
    <source>
        <dbReference type="ARBA" id="ARBA00004613"/>
    </source>
</evidence>
<keyword evidence="2" id="KW-0964">Secreted</keyword>
<dbReference type="InterPro" id="IPR012334">
    <property type="entry name" value="Pectin_lyas_fold"/>
</dbReference>
<dbReference type="PANTHER" id="PTHR40088:SF2">
    <property type="entry name" value="SECRETED SUGAR HYDROLASE"/>
    <property type="match status" value="1"/>
</dbReference>
<dbReference type="RefSeq" id="WP_145778543.1">
    <property type="nucleotide sequence ID" value="NZ_VIWZ01000001.1"/>
</dbReference>
<accession>A0A561VUF2</accession>
<evidence type="ECO:0000313" key="6">
    <source>
        <dbReference type="EMBL" id="TWG15236.1"/>
    </source>
</evidence>
<dbReference type="OrthoDB" id="4178270at2"/>
<dbReference type="GO" id="GO:0016837">
    <property type="term" value="F:carbon-oxygen lyase activity, acting on polysaccharides"/>
    <property type="evidence" value="ECO:0007669"/>
    <property type="project" value="TreeGrafter"/>
</dbReference>
<evidence type="ECO:0000256" key="2">
    <source>
        <dbReference type="ARBA" id="ARBA00022525"/>
    </source>
</evidence>
<comment type="caution">
    <text evidence="6">The sequence shown here is derived from an EMBL/GenBank/DDBJ whole genome shotgun (WGS) entry which is preliminary data.</text>
</comment>
<evidence type="ECO:0000256" key="4">
    <source>
        <dbReference type="SAM" id="SignalP"/>
    </source>
</evidence>
<evidence type="ECO:0000259" key="5">
    <source>
        <dbReference type="Pfam" id="PF13229"/>
    </source>
</evidence>
<dbReference type="InterPro" id="IPR052052">
    <property type="entry name" value="Polysaccharide_Lyase_9"/>
</dbReference>
<feature type="chain" id="PRO_5022110897" evidence="4">
    <location>
        <begin position="30"/>
        <end position="869"/>
    </location>
</feature>
<sequence>MDRRIVTGLAVVPLLAGVGLVGPAAPAVAAAPAPVARAAASPANELYVSGANCSPVADGSEEAPYCTISAAAAVAQPGQTVLVQPGNYPETVTFTRSGTENAPITFRAVNAFNGWVYVGRTNGSDVTGTILSLNQVHDVVVDGFVLYGHNASASPAVVIDGSSRVTVNGIAAQQTKVPAAVRVSGASHDVTISRNWLVNLNDTGLPTIVVDGTSTGTRVVANQVTAGRIRVTDAPGSTVTNNTVTAACGSGIDLAGTSTDAAVENNIIKPLDDRAISCKVPVVDGAISVSAASLPAVADYNLIDPTAGVAPYAWAGTTHATVEAFHAATGQGGHDIAADPLLDLQRGGMRSFVPLKPGSPAIDSSNATARGVPATDMLGNAHADDPEAANTGTGNGYHDRGAVERVVGFDWSTQPFRQTVGGGPLDGTSRSISRSIWPSDGPVGTFTYKFSDSKFYRVTQSPEETHRFRRAGRACAYVRTNFSGNRDAPGSITNLCTVLGAHYTPVSPTRLLDTRSAVGVGTTTPIPANSDVVLPLSSIGGVPVARISAVVLNVTVTEPTTSGFLTVYPDGAGTPSASNVNFVARETVPNLVTVPVENGKIRIRNSSGGTVHVIADLQGQYSAEGQGFTALNPQRALDTRTSGGAFPPNTTRQLDLARQIPADATAVVLNVTVTGPTTSGVLKVFPSGDAPPAASNLNFVAGQTIPNLVTVPVVGGRVDIHNASSGSTHVVADVAGYFGPDGQLTYVPNSPVRITDTRADPNRGNHPLNPRESITAYANFAAGSNCSCPFVAAMVANLTVTAPTTAGVLTAYPTDEARPSASNVNFAAGETASNLAIVGTGGGTTLYNNSSGTTHAIADQAGVFIKPLY</sequence>
<evidence type="ECO:0000313" key="7">
    <source>
        <dbReference type="Proteomes" id="UP000317685"/>
    </source>
</evidence>
<proteinExistence type="predicted"/>
<dbReference type="Gene3D" id="2.160.20.10">
    <property type="entry name" value="Single-stranded right-handed beta-helix, Pectin lyase-like"/>
    <property type="match status" value="1"/>
</dbReference>
<dbReference type="SUPFAM" id="SSF51126">
    <property type="entry name" value="Pectin lyase-like"/>
    <property type="match status" value="1"/>
</dbReference>
<keyword evidence="6" id="KW-0456">Lyase</keyword>
<keyword evidence="7" id="KW-1185">Reference proteome</keyword>
<feature type="signal peptide" evidence="4">
    <location>
        <begin position="1"/>
        <end position="29"/>
    </location>
</feature>
<keyword evidence="3 4" id="KW-0732">Signal</keyword>
<dbReference type="InterPro" id="IPR039448">
    <property type="entry name" value="Beta_helix"/>
</dbReference>
<dbReference type="InterPro" id="IPR059226">
    <property type="entry name" value="Choice_anch_Q_dom"/>
</dbReference>
<dbReference type="EMBL" id="VIWZ01000001">
    <property type="protein sequence ID" value="TWG15236.1"/>
    <property type="molecule type" value="Genomic_DNA"/>
</dbReference>
<organism evidence="6 7">
    <name type="scientific">Micromonospora taraxaci</name>
    <dbReference type="NCBI Taxonomy" id="1316803"/>
    <lineage>
        <taxon>Bacteria</taxon>
        <taxon>Bacillati</taxon>
        <taxon>Actinomycetota</taxon>
        <taxon>Actinomycetes</taxon>
        <taxon>Micromonosporales</taxon>
        <taxon>Micromonosporaceae</taxon>
        <taxon>Micromonospora</taxon>
    </lineage>
</organism>
<dbReference type="InterPro" id="IPR011050">
    <property type="entry name" value="Pectin_lyase_fold/virulence"/>
</dbReference>
<dbReference type="NCBIfam" id="NF041518">
    <property type="entry name" value="choice_anch_Q"/>
    <property type="match status" value="1"/>
</dbReference>
<name>A0A561VUF2_9ACTN</name>
<evidence type="ECO:0000256" key="3">
    <source>
        <dbReference type="ARBA" id="ARBA00022729"/>
    </source>
</evidence>
<dbReference type="GO" id="GO:0005576">
    <property type="term" value="C:extracellular region"/>
    <property type="evidence" value="ECO:0007669"/>
    <property type="project" value="UniProtKB-SubCell"/>
</dbReference>
<reference evidence="6 7" key="1">
    <citation type="submission" date="2019-06" db="EMBL/GenBank/DDBJ databases">
        <title>Sequencing the genomes of 1000 actinobacteria strains.</title>
        <authorList>
            <person name="Klenk H.-P."/>
        </authorList>
    </citation>
    <scope>NUCLEOTIDE SEQUENCE [LARGE SCALE GENOMIC DNA]</scope>
    <source>
        <strain evidence="6 7">DSM 45885</strain>
    </source>
</reference>
<protein>
    <submittedName>
        <fullName evidence="6">Parallel beta helix pectate lyase-like protein</fullName>
    </submittedName>
</protein>
<dbReference type="Proteomes" id="UP000317685">
    <property type="component" value="Unassembled WGS sequence"/>
</dbReference>
<gene>
    <name evidence="6" type="ORF">FHU34_11550</name>
</gene>
<dbReference type="GeneID" id="300126194"/>
<comment type="subcellular location">
    <subcellularLocation>
        <location evidence="1">Secreted</location>
    </subcellularLocation>
</comment>
<feature type="domain" description="Right handed beta helix" evidence="5">
    <location>
        <begin position="157"/>
        <end position="322"/>
    </location>
</feature>